<dbReference type="PROSITE" id="PS00018">
    <property type="entry name" value="EF_HAND_1"/>
    <property type="match status" value="1"/>
</dbReference>
<feature type="compositionally biased region" description="Basic and acidic residues" evidence="1">
    <location>
        <begin position="583"/>
        <end position="593"/>
    </location>
</feature>
<feature type="region of interest" description="Disordered" evidence="1">
    <location>
        <begin position="636"/>
        <end position="763"/>
    </location>
</feature>
<feature type="compositionally biased region" description="Low complexity" evidence="1">
    <location>
        <begin position="360"/>
        <end position="374"/>
    </location>
</feature>
<feature type="compositionally biased region" description="Acidic residues" evidence="1">
    <location>
        <begin position="330"/>
        <end position="346"/>
    </location>
</feature>
<dbReference type="GO" id="GO:0007094">
    <property type="term" value="P:mitotic spindle assembly checkpoint signaling"/>
    <property type="evidence" value="ECO:0007669"/>
    <property type="project" value="TreeGrafter"/>
</dbReference>
<dbReference type="EMBL" id="NPIC01000013">
    <property type="protein sequence ID" value="RDL31195.1"/>
    <property type="molecule type" value="Genomic_DNA"/>
</dbReference>
<evidence type="ECO:0000313" key="3">
    <source>
        <dbReference type="EMBL" id="RDL31195.1"/>
    </source>
</evidence>
<dbReference type="RefSeq" id="XP_031865444.1">
    <property type="nucleotide sequence ID" value="XM_032018607.1"/>
</dbReference>
<evidence type="ECO:0000256" key="1">
    <source>
        <dbReference type="SAM" id="MobiDB-lite"/>
    </source>
</evidence>
<feature type="region of interest" description="Disordered" evidence="1">
    <location>
        <begin position="1"/>
        <end position="210"/>
    </location>
</feature>
<dbReference type="InterPro" id="IPR018247">
    <property type="entry name" value="EF_Hand_1_Ca_BS"/>
</dbReference>
<feature type="compositionally biased region" description="Polar residues" evidence="1">
    <location>
        <begin position="719"/>
        <end position="735"/>
    </location>
</feature>
<dbReference type="InterPro" id="IPR040850">
    <property type="entry name" value="Knl1_RWD_C"/>
</dbReference>
<evidence type="ECO:0000313" key="4">
    <source>
        <dbReference type="Proteomes" id="UP000254866"/>
    </source>
</evidence>
<dbReference type="PANTHER" id="PTHR28260:SF1">
    <property type="entry name" value="SPINDLE POLE BODY COMPONENT SPC105"/>
    <property type="match status" value="1"/>
</dbReference>
<comment type="caution">
    <text evidence="3">The sequence shown here is derived from an EMBL/GenBank/DDBJ whole genome shotgun (WGS) entry which is preliminary data.</text>
</comment>
<feature type="compositionally biased region" description="Basic and acidic residues" evidence="1">
    <location>
        <begin position="645"/>
        <end position="656"/>
    </location>
</feature>
<dbReference type="GO" id="GO:0000776">
    <property type="term" value="C:kinetochore"/>
    <property type="evidence" value="ECO:0007669"/>
    <property type="project" value="TreeGrafter"/>
</dbReference>
<dbReference type="PANTHER" id="PTHR28260">
    <property type="entry name" value="SPINDLE POLE BODY COMPONENT SPC105"/>
    <property type="match status" value="1"/>
</dbReference>
<dbReference type="GeneID" id="43602833"/>
<feature type="compositionally biased region" description="Polar residues" evidence="1">
    <location>
        <begin position="419"/>
        <end position="434"/>
    </location>
</feature>
<dbReference type="SMART" id="SM00787">
    <property type="entry name" value="Spc7"/>
    <property type="match status" value="1"/>
</dbReference>
<dbReference type="GO" id="GO:0034501">
    <property type="term" value="P:protein localization to kinetochore"/>
    <property type="evidence" value="ECO:0007669"/>
    <property type="project" value="TreeGrafter"/>
</dbReference>
<dbReference type="Pfam" id="PF18210">
    <property type="entry name" value="Knl1_RWD_C"/>
    <property type="match status" value="1"/>
</dbReference>
<accession>A0A370TB98</accession>
<feature type="compositionally biased region" description="Low complexity" evidence="1">
    <location>
        <begin position="227"/>
        <end position="242"/>
    </location>
</feature>
<sequence length="1551" mass="168935">MASREEVTLPATRPKSRKSLAHIPTARMMDQENMTADIGALGGGKRATPGDKGSKKSRSKSIGPGGLDALKNSSGNRRKSLAAIPQPLPRSILKPTMPPLREIPAHISARKGGPKKSTPPSAQKPEDLIDFALSPGPGATITGADRLPNPFQMDGNPAVNETRVTLRTEEEQHSAARDRDEKERQELEKEIISRRDARRKSLANRRVSFAPEATLHTWDVVVEYQDSTTSSNATSSTRHASSVFGGSVESPYSQTPSLPDSDASETPSTPPEQAEGDKNVASLDHQHDLHQAKRRRSSGIPPMNFNSLDDEAFSSSPFSGSSAGDAFEVGGEEADSNSNSDSDDNETAMSIDGGETTDMSMASIKSGSSTGSSSRLDQALREAARQAGTQGIEFDEDGDQELTEEEVVASFAPWAKSASVQNLESQQDQENINPFSAAVKENTLQPSTEPADDDITMEMTRPMGGIVSGKEPDDDEMSMDVTRALGAIISNKSSNSPGTRRKPITPSRRQSIRRKSTSKESSMADGTMELTAAVGGIYQAPDTTASDNDEDITMEFTSVVGGMLPQGNPSARTRKLSILATQKNRDTRPRESIDSSLGDDTMDITTAVGGIIPSIYSPSQDEQDATTGMEITTALGSILQPGPDPRSRAEAKRVMEVETDLGSSPFQLEVATSPLKESAPVRTVASETGSPSLAAFRGNGLRRSTEARRSTSPRKSKLDSCSTPVKNPTTPSKRLTPQPVRPITPGKTPPSRSVAVRSTSPKRLLKTELRAASSNSQSAKVKQAVTPSQLFQKNQNTGVSTPTVVLAPQRRRSSGIGLDREGLGSPRVAALLDRRGSIGKQAKSFVASHLSEVTRGVRFDAPRAIEEEVNNECNQEEDCENGRSIMDREADHPDDEKDATLNLKEMIQSLTPKKRPLKGRKSLHVGAAKGVLGKRPAELDDDEDDDDDGGVKRLKGHQGSPVKNVRLQGPPSKAETTGRLARVARKSLGETADSVVAPPISSTDISKATTPRSQGYFKDAEANLTGQMVPLTERKAVGDPQINEGSVENGRIQLQDFLNMTNIRFMELTTTKRRHTIAAKLSTDDPKDPKEDTEVSLEDCVAAGAATIPMLELFQHACHELKSYISEGRKTVREIETETFEENPPLFREYISAMPDMKIVMDNQLKNVKTHARLLSKEMWYDWRMTLLSTLTGGLEKTREGMIHDEEILDHQQILLDSVLPQLLQKAEVLEHEVTDLQSAAEDLANCDPEELSSVRQDLIAVDADIETKRRLITDLRKQLDAEEVELGTSAERKQVCMEEIRKAEKIREECRGWTSSEINSFKAKVDAIEQEHGWTITGVSGTTTSMTYRKDIELVFDAASFLPSEADSSARHPVNARLDLWYIGASRELNPEPLTVEREFFLQAIRGYIRGLSQAQTHVKDLLKAVSISWNKAATVVDDILLLNVSCPTHISKVSDNSVMIKSSLLIVPLTTKVELAVQLTSQSREEGIVVEMAPSATIVYGERFNEPKMGEFLLNRCGNVVEEKGRSTKVSWGNAIAELGEKLLARGRK</sequence>
<feature type="compositionally biased region" description="Basic residues" evidence="1">
    <location>
        <begin position="912"/>
        <end position="923"/>
    </location>
</feature>
<dbReference type="OrthoDB" id="5592879at2759"/>
<dbReference type="GO" id="GO:1990758">
    <property type="term" value="P:mitotic sister chromatid biorientation"/>
    <property type="evidence" value="ECO:0007669"/>
    <property type="project" value="TreeGrafter"/>
</dbReference>
<dbReference type="InterPro" id="IPR013253">
    <property type="entry name" value="Spc7_domain"/>
</dbReference>
<dbReference type="Pfam" id="PF08317">
    <property type="entry name" value="Spc7"/>
    <property type="match status" value="1"/>
</dbReference>
<feature type="compositionally biased region" description="Low complexity" evidence="1">
    <location>
        <begin position="313"/>
        <end position="324"/>
    </location>
</feature>
<name>A0A370TB98_9HELO</name>
<dbReference type="Pfam" id="PF15402">
    <property type="entry name" value="MELT_2"/>
    <property type="match status" value="6"/>
</dbReference>
<feature type="region of interest" description="Disordered" evidence="1">
    <location>
        <begin position="487"/>
        <end position="528"/>
    </location>
</feature>
<protein>
    <recommendedName>
        <fullName evidence="2">Spc7 kinetochore protein domain-containing protein</fullName>
    </recommendedName>
</protein>
<organism evidence="3 4">
    <name type="scientific">Venustampulla echinocandica</name>
    <dbReference type="NCBI Taxonomy" id="2656787"/>
    <lineage>
        <taxon>Eukaryota</taxon>
        <taxon>Fungi</taxon>
        <taxon>Dikarya</taxon>
        <taxon>Ascomycota</taxon>
        <taxon>Pezizomycotina</taxon>
        <taxon>Leotiomycetes</taxon>
        <taxon>Helotiales</taxon>
        <taxon>Pleuroascaceae</taxon>
        <taxon>Venustampulla</taxon>
    </lineage>
</organism>
<dbReference type="Proteomes" id="UP000254866">
    <property type="component" value="Unassembled WGS sequence"/>
</dbReference>
<feature type="region of interest" description="Disordered" evidence="1">
    <location>
        <begin position="580"/>
        <end position="601"/>
    </location>
</feature>
<evidence type="ECO:0000259" key="2">
    <source>
        <dbReference type="SMART" id="SM00787"/>
    </source>
</evidence>
<dbReference type="STRING" id="2656787.A0A370TB98"/>
<proteinExistence type="predicted"/>
<keyword evidence="4" id="KW-1185">Reference proteome</keyword>
<feature type="region of interest" description="Disordered" evidence="1">
    <location>
        <begin position="419"/>
        <end position="457"/>
    </location>
</feature>
<feature type="compositionally biased region" description="Basic and acidic residues" evidence="1">
    <location>
        <begin position="164"/>
        <end position="195"/>
    </location>
</feature>
<feature type="region of interest" description="Disordered" evidence="1">
    <location>
        <begin position="908"/>
        <end position="977"/>
    </location>
</feature>
<dbReference type="SMART" id="SM01315">
    <property type="entry name" value="Spc7_N"/>
    <property type="match status" value="1"/>
</dbReference>
<dbReference type="InterPro" id="IPR033338">
    <property type="entry name" value="Spc105/Spc7"/>
</dbReference>
<feature type="compositionally biased region" description="Acidic residues" evidence="1">
    <location>
        <begin position="939"/>
        <end position="948"/>
    </location>
</feature>
<feature type="compositionally biased region" description="Acidic residues" evidence="1">
    <location>
        <begin position="393"/>
        <end position="405"/>
    </location>
</feature>
<feature type="region of interest" description="Disordered" evidence="1">
    <location>
        <begin position="226"/>
        <end position="405"/>
    </location>
</feature>
<reference evidence="3 4" key="1">
    <citation type="journal article" date="2018" name="IMA Fungus">
        <title>IMA Genome-F 9: Draft genome sequence of Annulohypoxylon stygium, Aspergillus mulundensis, Berkeleyomyces basicola (syn. Thielaviopsis basicola), Ceratocystis smalleyi, two Cercospora beticola strains, Coleophoma cylindrospora, Fusarium fracticaudum, Phialophora cf. hyalina, and Morchella septimelata.</title>
        <authorList>
            <person name="Wingfield B.D."/>
            <person name="Bills G.F."/>
            <person name="Dong Y."/>
            <person name="Huang W."/>
            <person name="Nel W.J."/>
            <person name="Swalarsk-Parry B.S."/>
            <person name="Vaghefi N."/>
            <person name="Wilken P.M."/>
            <person name="An Z."/>
            <person name="de Beer Z.W."/>
            <person name="De Vos L."/>
            <person name="Chen L."/>
            <person name="Duong T.A."/>
            <person name="Gao Y."/>
            <person name="Hammerbacher A."/>
            <person name="Kikkert J.R."/>
            <person name="Li Y."/>
            <person name="Li H."/>
            <person name="Li K."/>
            <person name="Li Q."/>
            <person name="Liu X."/>
            <person name="Ma X."/>
            <person name="Naidoo K."/>
            <person name="Pethybridge S.J."/>
            <person name="Sun J."/>
            <person name="Steenkamp E.T."/>
            <person name="van der Nest M.A."/>
            <person name="van Wyk S."/>
            <person name="Wingfield M.J."/>
            <person name="Xiong C."/>
            <person name="Yue Q."/>
            <person name="Zhang X."/>
        </authorList>
    </citation>
    <scope>NUCLEOTIDE SEQUENCE [LARGE SCALE GENOMIC DNA]</scope>
    <source>
        <strain evidence="3 4">BP 5553</strain>
    </source>
</reference>
<feature type="domain" description="Spc7 kinetochore protein" evidence="2">
    <location>
        <begin position="1042"/>
        <end position="1358"/>
    </location>
</feature>
<gene>
    <name evidence="3" type="ORF">BP5553_09984</name>
</gene>